<evidence type="ECO:0000313" key="1">
    <source>
        <dbReference type="EMBL" id="CAG8949394.1"/>
    </source>
</evidence>
<keyword evidence="2" id="KW-1185">Reference proteome</keyword>
<gene>
    <name evidence="1" type="ORF">HYFRA_00005023</name>
</gene>
<protein>
    <submittedName>
        <fullName evidence="1">Uncharacterized protein</fullName>
    </submittedName>
</protein>
<proteinExistence type="predicted"/>
<evidence type="ECO:0000313" key="2">
    <source>
        <dbReference type="Proteomes" id="UP000696280"/>
    </source>
</evidence>
<comment type="caution">
    <text evidence="1">The sequence shown here is derived from an EMBL/GenBank/DDBJ whole genome shotgun (WGS) entry which is preliminary data.</text>
</comment>
<dbReference type="Proteomes" id="UP000696280">
    <property type="component" value="Unassembled WGS sequence"/>
</dbReference>
<name>A0A9N9KKJ2_9HELO</name>
<dbReference type="AlphaFoldDB" id="A0A9N9KKJ2"/>
<dbReference type="EMBL" id="CAJVRL010000002">
    <property type="protein sequence ID" value="CAG8949394.1"/>
    <property type="molecule type" value="Genomic_DNA"/>
</dbReference>
<accession>A0A9N9KKJ2</accession>
<organism evidence="1 2">
    <name type="scientific">Hymenoscyphus fraxineus</name>
    <dbReference type="NCBI Taxonomy" id="746836"/>
    <lineage>
        <taxon>Eukaryota</taxon>
        <taxon>Fungi</taxon>
        <taxon>Dikarya</taxon>
        <taxon>Ascomycota</taxon>
        <taxon>Pezizomycotina</taxon>
        <taxon>Leotiomycetes</taxon>
        <taxon>Helotiales</taxon>
        <taxon>Helotiaceae</taxon>
        <taxon>Hymenoscyphus</taxon>
    </lineage>
</organism>
<sequence>MQLTPNSYHATIFKISPSSFHKPLRPVEELTLVTQAGIVQVSQSPSSESITDILKYPLHPSLSCTVPATPSALPPLNHAYKTVLQDQRINKNNKVPSPPPTIMRSPSAIYRVFTTQVKRRRGKNRFEKTPHQQLRTYQPVFTRYGMYKDPGTHGKEHSCLGSGRRERALLQPRVTNSACVRSAYS</sequence>
<reference evidence="1" key="1">
    <citation type="submission" date="2021-07" db="EMBL/GenBank/DDBJ databases">
        <authorList>
            <person name="Durling M."/>
        </authorList>
    </citation>
    <scope>NUCLEOTIDE SEQUENCE</scope>
</reference>